<dbReference type="GO" id="GO:0031267">
    <property type="term" value="F:small GTPase binding"/>
    <property type="evidence" value="ECO:0007669"/>
    <property type="project" value="TreeGrafter"/>
</dbReference>
<dbReference type="FunFam" id="1.10.8.270:FF:000016">
    <property type="entry name" value="TBC1 domain family member 2A"/>
    <property type="match status" value="1"/>
</dbReference>
<keyword evidence="1" id="KW-0175">Coiled coil</keyword>
<organism evidence="3 4">
    <name type="scientific">Edaphochlamys debaryana</name>
    <dbReference type="NCBI Taxonomy" id="47281"/>
    <lineage>
        <taxon>Eukaryota</taxon>
        <taxon>Viridiplantae</taxon>
        <taxon>Chlorophyta</taxon>
        <taxon>core chlorophytes</taxon>
        <taxon>Chlorophyceae</taxon>
        <taxon>CS clade</taxon>
        <taxon>Chlamydomonadales</taxon>
        <taxon>Chlamydomonadales incertae sedis</taxon>
        <taxon>Edaphochlamys</taxon>
    </lineage>
</organism>
<dbReference type="InterPro" id="IPR000195">
    <property type="entry name" value="Rab-GAP-TBC_dom"/>
</dbReference>
<feature type="coiled-coil region" evidence="1">
    <location>
        <begin position="278"/>
        <end position="313"/>
    </location>
</feature>
<name>A0A835XQK6_9CHLO</name>
<dbReference type="InterPro" id="IPR050302">
    <property type="entry name" value="Rab_GAP_TBC_domain"/>
</dbReference>
<evidence type="ECO:0000256" key="1">
    <source>
        <dbReference type="SAM" id="Coils"/>
    </source>
</evidence>
<evidence type="ECO:0000313" key="4">
    <source>
        <dbReference type="Proteomes" id="UP000612055"/>
    </source>
</evidence>
<accession>A0A835XQK6</accession>
<dbReference type="Pfam" id="PF00566">
    <property type="entry name" value="RabGAP-TBC"/>
    <property type="match status" value="1"/>
</dbReference>
<dbReference type="GO" id="GO:0005096">
    <property type="term" value="F:GTPase activator activity"/>
    <property type="evidence" value="ECO:0007669"/>
    <property type="project" value="TreeGrafter"/>
</dbReference>
<proteinExistence type="predicted"/>
<dbReference type="SUPFAM" id="SSF47923">
    <property type="entry name" value="Ypt/Rab-GAP domain of gyp1p"/>
    <property type="match status" value="2"/>
</dbReference>
<gene>
    <name evidence="3" type="ORF">HYH03_013659</name>
</gene>
<sequence>MQEKVWAEFAQKHKLPTSASKVKRLVRSGIPPRCRAWVWPIISGSVELKAEKGGPNYYPNLLKASSMSKFAEQVELDLPRSFPGHPYLAAPEGQAAMRRILLAFSIHNPVVGYCQGLNYIAGLVLLAVNKDQEATFWILVALVERICFAGTFNQNLSGCHVEMRTLQLLVDEKLPRLGAHMRKLQCDTSLLATDWFLTLYTGCMPAESACRVLDAVLSEGAKVIFRVAVALMKSAEAALLQVNNAGDFMRVVKDWVANLYDIDGLMAVAFDGIGPLPMERLEAIRAEKAAEVREFMERRKLQQQQRQRQQQEKT</sequence>
<reference evidence="3" key="1">
    <citation type="journal article" date="2020" name="bioRxiv">
        <title>Comparative genomics of Chlamydomonas.</title>
        <authorList>
            <person name="Craig R.J."/>
            <person name="Hasan A.R."/>
            <person name="Ness R.W."/>
            <person name="Keightley P.D."/>
        </authorList>
    </citation>
    <scope>NUCLEOTIDE SEQUENCE</scope>
    <source>
        <strain evidence="3">CCAP 11/70</strain>
    </source>
</reference>
<protein>
    <recommendedName>
        <fullName evidence="2">Rab-GAP TBC domain-containing protein</fullName>
    </recommendedName>
</protein>
<dbReference type="PROSITE" id="PS50086">
    <property type="entry name" value="TBC_RABGAP"/>
    <property type="match status" value="1"/>
</dbReference>
<dbReference type="OrthoDB" id="294251at2759"/>
<dbReference type="InterPro" id="IPR035969">
    <property type="entry name" value="Rab-GAP_TBC_sf"/>
</dbReference>
<dbReference type="Gene3D" id="1.10.8.270">
    <property type="entry name" value="putative rabgap domain of human tbc1 domain family member 14 like domains"/>
    <property type="match status" value="1"/>
</dbReference>
<keyword evidence="4" id="KW-1185">Reference proteome</keyword>
<feature type="domain" description="Rab-GAP TBC" evidence="2">
    <location>
        <begin position="29"/>
        <end position="220"/>
    </location>
</feature>
<dbReference type="Proteomes" id="UP000612055">
    <property type="component" value="Unassembled WGS sequence"/>
</dbReference>
<evidence type="ECO:0000259" key="2">
    <source>
        <dbReference type="PROSITE" id="PS50086"/>
    </source>
</evidence>
<dbReference type="EMBL" id="JAEHOE010000092">
    <property type="protein sequence ID" value="KAG2487815.1"/>
    <property type="molecule type" value="Genomic_DNA"/>
</dbReference>
<dbReference type="SMART" id="SM00164">
    <property type="entry name" value="TBC"/>
    <property type="match status" value="1"/>
</dbReference>
<comment type="caution">
    <text evidence="3">The sequence shown here is derived from an EMBL/GenBank/DDBJ whole genome shotgun (WGS) entry which is preliminary data.</text>
</comment>
<dbReference type="AlphaFoldDB" id="A0A835XQK6"/>
<evidence type="ECO:0000313" key="3">
    <source>
        <dbReference type="EMBL" id="KAG2487815.1"/>
    </source>
</evidence>
<dbReference type="Gene3D" id="1.10.472.80">
    <property type="entry name" value="Ypt/Rab-GAP domain of gyp1p, domain 3"/>
    <property type="match status" value="1"/>
</dbReference>
<dbReference type="Gene3D" id="1.10.10.750">
    <property type="entry name" value="Ypt/Rab-GAP domain of gyp1p, domain 1"/>
    <property type="match status" value="1"/>
</dbReference>
<dbReference type="PANTHER" id="PTHR47219">
    <property type="entry name" value="RAB GTPASE-ACTIVATING PROTEIN 1-LIKE"/>
    <property type="match status" value="1"/>
</dbReference>
<dbReference type="PANTHER" id="PTHR47219:SF20">
    <property type="entry name" value="TBC1 DOMAIN FAMILY MEMBER 2B"/>
    <property type="match status" value="1"/>
</dbReference>